<dbReference type="RefSeq" id="WP_128212153.1">
    <property type="nucleotide sequence ID" value="NZ_CP025746.1"/>
</dbReference>
<proteinExistence type="predicted"/>
<dbReference type="SMART" id="SM00530">
    <property type="entry name" value="HTH_XRE"/>
    <property type="match status" value="1"/>
</dbReference>
<sequence length="132" mass="16044">MYKDLEEDTIGKKIIKLRKVHSLNQKEFAEIIGQHFDTVLHWETHDVMPKPESIKKVCDKFDLPLEYFHEYYYFYFNEPGEMVRRWKEKKKYTYSKCCRLLGVCESTLKRLISGRIGLSYEMYLKLKKIVEF</sequence>
<organism evidence="2 3">
    <name type="scientific">Clostridium manihotivorum</name>
    <dbReference type="NCBI Taxonomy" id="2320868"/>
    <lineage>
        <taxon>Bacteria</taxon>
        <taxon>Bacillati</taxon>
        <taxon>Bacillota</taxon>
        <taxon>Clostridia</taxon>
        <taxon>Eubacteriales</taxon>
        <taxon>Clostridiaceae</taxon>
        <taxon>Clostridium</taxon>
    </lineage>
</organism>
<dbReference type="OrthoDB" id="1907542at2"/>
<reference evidence="2 3" key="1">
    <citation type="submission" date="2018-01" db="EMBL/GenBank/DDBJ databases">
        <title>Genome Sequencing and Assembly of Anaerobacter polyendosporus strain CT4.</title>
        <authorList>
            <person name="Tachaapaikoon C."/>
            <person name="Sutheeworapong S."/>
            <person name="Jenjaroenpun P."/>
            <person name="Wongsurawat T."/>
            <person name="Nookeaw I."/>
            <person name="Cheawchanlertfa P."/>
            <person name="Kosugi A."/>
            <person name="Cheevadhanarak S."/>
            <person name="Ratanakhanokchai K."/>
        </authorList>
    </citation>
    <scope>NUCLEOTIDE SEQUENCE [LARGE SCALE GENOMIC DNA]</scope>
    <source>
        <strain evidence="2 3">CT4</strain>
    </source>
</reference>
<dbReference type="PROSITE" id="PS50943">
    <property type="entry name" value="HTH_CROC1"/>
    <property type="match status" value="1"/>
</dbReference>
<dbReference type="InterPro" id="IPR010982">
    <property type="entry name" value="Lambda_DNA-bd_dom_sf"/>
</dbReference>
<dbReference type="KEGG" id="cmah:C1I91_06585"/>
<evidence type="ECO:0000313" key="3">
    <source>
        <dbReference type="Proteomes" id="UP000286268"/>
    </source>
</evidence>
<dbReference type="Pfam" id="PF01381">
    <property type="entry name" value="HTH_3"/>
    <property type="match status" value="1"/>
</dbReference>
<keyword evidence="3" id="KW-1185">Reference proteome</keyword>
<feature type="domain" description="HTH cro/C1-type" evidence="1">
    <location>
        <begin position="14"/>
        <end position="68"/>
    </location>
</feature>
<dbReference type="Proteomes" id="UP000286268">
    <property type="component" value="Chromosome"/>
</dbReference>
<dbReference type="CDD" id="cd00093">
    <property type="entry name" value="HTH_XRE"/>
    <property type="match status" value="2"/>
</dbReference>
<dbReference type="AlphaFoldDB" id="A0A410DQL9"/>
<dbReference type="Gene3D" id="1.10.260.40">
    <property type="entry name" value="lambda repressor-like DNA-binding domains"/>
    <property type="match status" value="2"/>
</dbReference>
<protein>
    <submittedName>
        <fullName evidence="2">Transcriptional regulator</fullName>
    </submittedName>
</protein>
<dbReference type="SUPFAM" id="SSF47413">
    <property type="entry name" value="lambda repressor-like DNA-binding domains"/>
    <property type="match status" value="2"/>
</dbReference>
<evidence type="ECO:0000259" key="1">
    <source>
        <dbReference type="PROSITE" id="PS50943"/>
    </source>
</evidence>
<dbReference type="InterPro" id="IPR001387">
    <property type="entry name" value="Cro/C1-type_HTH"/>
</dbReference>
<accession>A0A410DQL9</accession>
<dbReference type="EMBL" id="CP025746">
    <property type="protein sequence ID" value="QAA31336.1"/>
    <property type="molecule type" value="Genomic_DNA"/>
</dbReference>
<gene>
    <name evidence="2" type="ORF">C1I91_06585</name>
</gene>
<evidence type="ECO:0000313" key="2">
    <source>
        <dbReference type="EMBL" id="QAA31336.1"/>
    </source>
</evidence>
<dbReference type="GO" id="GO:0003677">
    <property type="term" value="F:DNA binding"/>
    <property type="evidence" value="ECO:0007669"/>
    <property type="project" value="InterPro"/>
</dbReference>
<name>A0A410DQL9_9CLOT</name>